<dbReference type="InterPro" id="IPR025874">
    <property type="entry name" value="DZR"/>
</dbReference>
<dbReference type="Gene3D" id="2.60.200.20">
    <property type="match status" value="2"/>
</dbReference>
<feature type="domain" description="FHA" evidence="2">
    <location>
        <begin position="143"/>
        <end position="187"/>
    </location>
</feature>
<feature type="domain" description="FHA" evidence="2">
    <location>
        <begin position="260"/>
        <end position="309"/>
    </location>
</feature>
<evidence type="ECO:0000256" key="1">
    <source>
        <dbReference type="SAM" id="MobiDB-lite"/>
    </source>
</evidence>
<dbReference type="CDD" id="cd00060">
    <property type="entry name" value="FHA"/>
    <property type="match status" value="1"/>
</dbReference>
<keyword evidence="4" id="KW-1185">Reference proteome</keyword>
<sequence>MQGIGEGDTPRAFKSSRFGGRVVTCPNCARENDDQYKYCLGCGTVLPKAEPKPVDEGPRMIACPHCGSQVPSNFRFCGACGGAIAAATQPPASAATASTPAPTPSPPVPTEPEPPVSRNAGYLVVIRPDGSEGARINLEFGEVVLGRTTGHAALDNDPFLSPQHARLEVKDGHCLIHDLNSLNGVFMRVVGEVEVQHGDYLRFGQELVHFEFMSQVAPIVPKANETLTGGAPDTGYWARLSLISGPDLETRAFVFSADEIAIGREIGDVLFRDDGFVSGRHAKIYKVENKAFVKDLGSSNGTYLRIRKEKKLNAGELVLMGQQLFRLVM</sequence>
<dbReference type="Pfam" id="PF00498">
    <property type="entry name" value="FHA"/>
    <property type="match status" value="2"/>
</dbReference>
<dbReference type="EMBL" id="CP042467">
    <property type="protein sequence ID" value="QED26528.1"/>
    <property type="molecule type" value="Genomic_DNA"/>
</dbReference>
<dbReference type="KEGG" id="bbae:FRD01_04550"/>
<dbReference type="SMART" id="SM00240">
    <property type="entry name" value="FHA"/>
    <property type="match status" value="2"/>
</dbReference>
<dbReference type="OrthoDB" id="5497055at2"/>
<evidence type="ECO:0000313" key="4">
    <source>
        <dbReference type="Proteomes" id="UP000321595"/>
    </source>
</evidence>
<accession>A0A5B8XND4</accession>
<evidence type="ECO:0000259" key="2">
    <source>
        <dbReference type="PROSITE" id="PS50006"/>
    </source>
</evidence>
<gene>
    <name evidence="3" type="ORF">FRD01_04550</name>
</gene>
<dbReference type="InterPro" id="IPR008984">
    <property type="entry name" value="SMAD_FHA_dom_sf"/>
</dbReference>
<evidence type="ECO:0000313" key="3">
    <source>
        <dbReference type="EMBL" id="QED26528.1"/>
    </source>
</evidence>
<name>A0A5B8XND4_9DELT</name>
<feature type="region of interest" description="Disordered" evidence="1">
    <location>
        <begin position="91"/>
        <end position="117"/>
    </location>
</feature>
<dbReference type="SUPFAM" id="SSF49879">
    <property type="entry name" value="SMAD/FHA domain"/>
    <property type="match status" value="2"/>
</dbReference>
<protein>
    <submittedName>
        <fullName evidence="3">FHA domain-containing protein</fullName>
    </submittedName>
</protein>
<dbReference type="InterPro" id="IPR000253">
    <property type="entry name" value="FHA_dom"/>
</dbReference>
<organism evidence="3 4">
    <name type="scientific">Microvenator marinus</name>
    <dbReference type="NCBI Taxonomy" id="2600177"/>
    <lineage>
        <taxon>Bacteria</taxon>
        <taxon>Deltaproteobacteria</taxon>
        <taxon>Bradymonadales</taxon>
        <taxon>Microvenatoraceae</taxon>
        <taxon>Microvenator</taxon>
    </lineage>
</organism>
<dbReference type="PANTHER" id="PTHR23308">
    <property type="entry name" value="NUCLEAR INHIBITOR OF PROTEIN PHOSPHATASE-1"/>
    <property type="match status" value="1"/>
</dbReference>
<feature type="compositionally biased region" description="Low complexity" evidence="1">
    <location>
        <begin position="91"/>
        <end position="100"/>
    </location>
</feature>
<proteinExistence type="predicted"/>
<dbReference type="Proteomes" id="UP000321595">
    <property type="component" value="Chromosome"/>
</dbReference>
<dbReference type="Pfam" id="PF12773">
    <property type="entry name" value="DZR"/>
    <property type="match status" value="1"/>
</dbReference>
<reference evidence="3 4" key="1">
    <citation type="submission" date="2019-08" db="EMBL/GenBank/DDBJ databases">
        <authorList>
            <person name="Liang Q."/>
        </authorList>
    </citation>
    <scope>NUCLEOTIDE SEQUENCE [LARGE SCALE GENOMIC DNA]</scope>
    <source>
        <strain evidence="3 4">V1718</strain>
    </source>
</reference>
<dbReference type="PROSITE" id="PS50006">
    <property type="entry name" value="FHA_DOMAIN"/>
    <property type="match status" value="2"/>
</dbReference>
<dbReference type="AlphaFoldDB" id="A0A5B8XND4"/>
<dbReference type="InterPro" id="IPR050923">
    <property type="entry name" value="Cell_Proc_Reg/RNA_Proc"/>
</dbReference>
<feature type="compositionally biased region" description="Pro residues" evidence="1">
    <location>
        <begin position="101"/>
        <end position="115"/>
    </location>
</feature>